<dbReference type="PANTHER" id="PTHR47926:SF347">
    <property type="entry name" value="PENTATRICOPEPTIDE REPEAT-CONTAINING PROTEIN"/>
    <property type="match status" value="1"/>
</dbReference>
<dbReference type="Gene3D" id="1.25.40.10">
    <property type="entry name" value="Tetratricopeptide repeat domain"/>
    <property type="match status" value="1"/>
</dbReference>
<keyword evidence="2" id="KW-1185">Reference proteome</keyword>
<dbReference type="InterPro" id="IPR011990">
    <property type="entry name" value="TPR-like_helical_dom_sf"/>
</dbReference>
<reference evidence="1" key="1">
    <citation type="submission" date="2020-02" db="EMBL/GenBank/DDBJ databases">
        <authorList>
            <person name="Scholz U."/>
            <person name="Mascher M."/>
            <person name="Fiebig A."/>
        </authorList>
    </citation>
    <scope>NUCLEOTIDE SEQUENCE</scope>
</reference>
<sequence>MRTELVPSPETFTLVVSACTKNREVLLGEAIHGYALKLAPIDDILQACLLDLYIKCGESAAAVRLFEEAREKNFDL</sequence>
<gene>
    <name evidence="1" type="ORF">SI8410_06009401</name>
</gene>
<dbReference type="PANTHER" id="PTHR47926">
    <property type="entry name" value="PENTATRICOPEPTIDE REPEAT-CONTAINING PROTEIN"/>
    <property type="match status" value="1"/>
</dbReference>
<organism evidence="1 2">
    <name type="scientific">Spirodela intermedia</name>
    <name type="common">Intermediate duckweed</name>
    <dbReference type="NCBI Taxonomy" id="51605"/>
    <lineage>
        <taxon>Eukaryota</taxon>
        <taxon>Viridiplantae</taxon>
        <taxon>Streptophyta</taxon>
        <taxon>Embryophyta</taxon>
        <taxon>Tracheophyta</taxon>
        <taxon>Spermatophyta</taxon>
        <taxon>Magnoliopsida</taxon>
        <taxon>Liliopsida</taxon>
        <taxon>Araceae</taxon>
        <taxon>Lemnoideae</taxon>
        <taxon>Spirodela</taxon>
    </lineage>
</organism>
<proteinExistence type="predicted"/>
<dbReference type="GO" id="GO:0003723">
    <property type="term" value="F:RNA binding"/>
    <property type="evidence" value="ECO:0007669"/>
    <property type="project" value="InterPro"/>
</dbReference>
<accession>A0A7I8KN72</accession>
<dbReference type="EMBL" id="LR746269">
    <property type="protein sequence ID" value="CAA7398736.1"/>
    <property type="molecule type" value="Genomic_DNA"/>
</dbReference>
<dbReference type="Proteomes" id="UP000663760">
    <property type="component" value="Chromosome 6"/>
</dbReference>
<protein>
    <submittedName>
        <fullName evidence="1">Uncharacterized protein</fullName>
    </submittedName>
</protein>
<dbReference type="InterPro" id="IPR046960">
    <property type="entry name" value="PPR_At4g14850-like_plant"/>
</dbReference>
<evidence type="ECO:0000313" key="2">
    <source>
        <dbReference type="Proteomes" id="UP000663760"/>
    </source>
</evidence>
<dbReference type="AlphaFoldDB" id="A0A7I8KN72"/>
<evidence type="ECO:0000313" key="1">
    <source>
        <dbReference type="EMBL" id="CAA7398736.1"/>
    </source>
</evidence>
<name>A0A7I8KN72_SPIIN</name>
<dbReference type="OrthoDB" id="185373at2759"/>
<dbReference type="GO" id="GO:0009451">
    <property type="term" value="P:RNA modification"/>
    <property type="evidence" value="ECO:0007669"/>
    <property type="project" value="InterPro"/>
</dbReference>